<dbReference type="RefSeq" id="WP_189682434.1">
    <property type="nucleotide sequence ID" value="NZ_BNCJ01000023.1"/>
</dbReference>
<keyword evidence="3" id="KW-1185">Reference proteome</keyword>
<dbReference type="AlphaFoldDB" id="A0A8J3M9W5"/>
<name>A0A8J3M9W5_9RHOB</name>
<evidence type="ECO:0000259" key="1">
    <source>
        <dbReference type="Pfam" id="PF11160"/>
    </source>
</evidence>
<feature type="domain" description="Hypervirulence associated protein TUDOR" evidence="1">
    <location>
        <begin position="7"/>
        <end position="67"/>
    </location>
</feature>
<evidence type="ECO:0000313" key="2">
    <source>
        <dbReference type="EMBL" id="GHF69345.1"/>
    </source>
</evidence>
<evidence type="ECO:0000313" key="3">
    <source>
        <dbReference type="Proteomes" id="UP000626220"/>
    </source>
</evidence>
<dbReference type="Pfam" id="PF11160">
    <property type="entry name" value="Hva1_TUDOR"/>
    <property type="match status" value="1"/>
</dbReference>
<organism evidence="2 3">
    <name type="scientific">Seohaeicola zhoushanensis</name>
    <dbReference type="NCBI Taxonomy" id="1569283"/>
    <lineage>
        <taxon>Bacteria</taxon>
        <taxon>Pseudomonadati</taxon>
        <taxon>Pseudomonadota</taxon>
        <taxon>Alphaproteobacteria</taxon>
        <taxon>Rhodobacterales</taxon>
        <taxon>Roseobacteraceae</taxon>
        <taxon>Seohaeicola</taxon>
    </lineage>
</organism>
<dbReference type="Proteomes" id="UP000626220">
    <property type="component" value="Unassembled WGS sequence"/>
</dbReference>
<dbReference type="InterPro" id="IPR021331">
    <property type="entry name" value="Hva1_TUDOR"/>
</dbReference>
<reference evidence="2" key="2">
    <citation type="submission" date="2020-09" db="EMBL/GenBank/DDBJ databases">
        <authorList>
            <person name="Sun Q."/>
            <person name="Kim S."/>
        </authorList>
    </citation>
    <scope>NUCLEOTIDE SEQUENCE</scope>
    <source>
        <strain evidence="2">KCTC 42650</strain>
    </source>
</reference>
<gene>
    <name evidence="2" type="ORF">GCM10017056_45500</name>
</gene>
<comment type="caution">
    <text evidence="2">The sequence shown here is derived from an EMBL/GenBank/DDBJ whole genome shotgun (WGS) entry which is preliminary data.</text>
</comment>
<reference evidence="2" key="1">
    <citation type="journal article" date="2014" name="Int. J. Syst. Evol. Microbiol.">
        <title>Complete genome sequence of Corynebacterium casei LMG S-19264T (=DSM 44701T), isolated from a smear-ripened cheese.</title>
        <authorList>
            <consortium name="US DOE Joint Genome Institute (JGI-PGF)"/>
            <person name="Walter F."/>
            <person name="Albersmeier A."/>
            <person name="Kalinowski J."/>
            <person name="Ruckert C."/>
        </authorList>
    </citation>
    <scope>NUCLEOTIDE SEQUENCE</scope>
    <source>
        <strain evidence="2">KCTC 42650</strain>
    </source>
</reference>
<accession>A0A8J3M9W5</accession>
<proteinExistence type="predicted"/>
<sequence length="70" mass="7829">MTISKDDRVEWTWGRGTPSGRVTEILPERTIRIIKGSRIVRNGSPENPAVVIRMDDGGEVLKLASEVRLL</sequence>
<dbReference type="EMBL" id="BNCJ01000023">
    <property type="protein sequence ID" value="GHF69345.1"/>
    <property type="molecule type" value="Genomic_DNA"/>
</dbReference>
<protein>
    <recommendedName>
        <fullName evidence="1">Hypervirulence associated protein TUDOR domain-containing protein</fullName>
    </recommendedName>
</protein>